<evidence type="ECO:0000313" key="12">
    <source>
        <dbReference type="Proteomes" id="UP001210925"/>
    </source>
</evidence>
<dbReference type="EMBL" id="JADGKB010000061">
    <property type="protein sequence ID" value="KAJ3255713.1"/>
    <property type="molecule type" value="Genomic_DNA"/>
</dbReference>
<keyword evidence="12" id="KW-1185">Reference proteome</keyword>
<feature type="transmembrane region" description="Helical" evidence="10">
    <location>
        <begin position="12"/>
        <end position="34"/>
    </location>
</feature>
<dbReference type="InterPro" id="IPR007653">
    <property type="entry name" value="SPC3"/>
</dbReference>
<proteinExistence type="inferred from homology"/>
<comment type="caution">
    <text evidence="11">The sequence shown here is derived from an EMBL/GenBank/DDBJ whole genome shotgun (WGS) entry which is preliminary data.</text>
</comment>
<dbReference type="PANTHER" id="PTHR12804">
    <property type="entry name" value="MICROSOMAL SIGNAL PEPTIDASE 23 KD SUBUNIT SPC22/23"/>
    <property type="match status" value="1"/>
</dbReference>
<evidence type="ECO:0000256" key="1">
    <source>
        <dbReference type="ARBA" id="ARBA00004648"/>
    </source>
</evidence>
<organism evidence="11 12">
    <name type="scientific">Boothiomyces macroporosus</name>
    <dbReference type="NCBI Taxonomy" id="261099"/>
    <lineage>
        <taxon>Eukaryota</taxon>
        <taxon>Fungi</taxon>
        <taxon>Fungi incertae sedis</taxon>
        <taxon>Chytridiomycota</taxon>
        <taxon>Chytridiomycota incertae sedis</taxon>
        <taxon>Chytridiomycetes</taxon>
        <taxon>Rhizophydiales</taxon>
        <taxon>Terramycetaceae</taxon>
        <taxon>Boothiomyces</taxon>
    </lineage>
</organism>
<keyword evidence="5" id="KW-0735">Signal-anchor</keyword>
<dbReference type="AlphaFoldDB" id="A0AAD5Y4W9"/>
<keyword evidence="4 9" id="KW-0256">Endoplasmic reticulum</keyword>
<comment type="function">
    <text evidence="8">Essential component of the signal peptidase complex (SPC) which catalyzes the cleavage of N-terminal signal sequences from nascent proteins as they are translocated into the lumen of the endoplasmic reticulum. Essential for the SPC catalytic activity, possibly by stabilizing and positioning the active center of the complex close to the lumenal surface. Essential for viability.</text>
</comment>
<dbReference type="GO" id="GO:0005787">
    <property type="term" value="C:signal peptidase complex"/>
    <property type="evidence" value="ECO:0007669"/>
    <property type="project" value="UniProtKB-UniRule"/>
</dbReference>
<dbReference type="GO" id="GO:0006465">
    <property type="term" value="P:signal peptide processing"/>
    <property type="evidence" value="ECO:0007669"/>
    <property type="project" value="UniProtKB-UniRule"/>
</dbReference>
<evidence type="ECO:0000256" key="6">
    <source>
        <dbReference type="ARBA" id="ARBA00022989"/>
    </source>
</evidence>
<keyword evidence="7 9" id="KW-0472">Membrane</keyword>
<evidence type="ECO:0000256" key="5">
    <source>
        <dbReference type="ARBA" id="ARBA00022968"/>
    </source>
</evidence>
<reference evidence="11" key="1">
    <citation type="submission" date="2020-05" db="EMBL/GenBank/DDBJ databases">
        <title>Phylogenomic resolution of chytrid fungi.</title>
        <authorList>
            <person name="Stajich J.E."/>
            <person name="Amses K."/>
            <person name="Simmons R."/>
            <person name="Seto K."/>
            <person name="Myers J."/>
            <person name="Bonds A."/>
            <person name="Quandt C.A."/>
            <person name="Barry K."/>
            <person name="Liu P."/>
            <person name="Grigoriev I."/>
            <person name="Longcore J.E."/>
            <person name="James T.Y."/>
        </authorList>
    </citation>
    <scope>NUCLEOTIDE SEQUENCE</scope>
    <source>
        <strain evidence="11">PLAUS21</strain>
    </source>
</reference>
<accession>A0AAD5Y4W9</accession>
<evidence type="ECO:0000256" key="4">
    <source>
        <dbReference type="ARBA" id="ARBA00022824"/>
    </source>
</evidence>
<evidence type="ECO:0000256" key="9">
    <source>
        <dbReference type="PIRNR" id="PIRNR016089"/>
    </source>
</evidence>
<protein>
    <recommendedName>
        <fullName evidence="9">Signal peptidase subunit 3</fullName>
    </recommendedName>
</protein>
<keyword evidence="6 10" id="KW-1133">Transmembrane helix</keyword>
<comment type="subcellular location">
    <subcellularLocation>
        <location evidence="1">Endoplasmic reticulum membrane</location>
        <topology evidence="1">Single-pass type II membrane protein</topology>
    </subcellularLocation>
</comment>
<evidence type="ECO:0000256" key="10">
    <source>
        <dbReference type="SAM" id="Phobius"/>
    </source>
</evidence>
<gene>
    <name evidence="11" type="primary">SPC3</name>
    <name evidence="11" type="ORF">HK103_006080</name>
</gene>
<evidence type="ECO:0000256" key="8">
    <source>
        <dbReference type="ARBA" id="ARBA00045670"/>
    </source>
</evidence>
<dbReference type="PANTHER" id="PTHR12804:SF0">
    <property type="entry name" value="SIGNAL PEPTIDASE COMPLEX SUBUNIT 3"/>
    <property type="match status" value="1"/>
</dbReference>
<evidence type="ECO:0000256" key="7">
    <source>
        <dbReference type="ARBA" id="ARBA00023136"/>
    </source>
</evidence>
<comment type="similarity">
    <text evidence="2 9">Belongs to the SPCS3 family.</text>
</comment>
<dbReference type="PIRSF" id="PIRSF016089">
    <property type="entry name" value="SPC22"/>
    <property type="match status" value="1"/>
</dbReference>
<dbReference type="Pfam" id="PF04573">
    <property type="entry name" value="SPC22"/>
    <property type="match status" value="1"/>
</dbReference>
<evidence type="ECO:0000256" key="2">
    <source>
        <dbReference type="ARBA" id="ARBA00009289"/>
    </source>
</evidence>
<evidence type="ECO:0000313" key="11">
    <source>
        <dbReference type="EMBL" id="KAJ3255713.1"/>
    </source>
</evidence>
<name>A0AAD5Y4W9_9FUNG</name>
<keyword evidence="3 10" id="KW-0812">Transmembrane</keyword>
<dbReference type="GO" id="GO:0045047">
    <property type="term" value="P:protein targeting to ER"/>
    <property type="evidence" value="ECO:0007669"/>
    <property type="project" value="TreeGrafter"/>
</dbReference>
<evidence type="ECO:0000256" key="3">
    <source>
        <dbReference type="ARBA" id="ARBA00022692"/>
    </source>
</evidence>
<dbReference type="Proteomes" id="UP001210925">
    <property type="component" value="Unassembled WGS sequence"/>
</dbReference>
<sequence>MNNFQNRLSTVSSMYSTASMFFLFFCALSHLYYIQFEKPTLKTLKPAKIALTKGRIPNDWKNKPTLGRLHFDIDADLRNYFNWNTKMLFVSVICEFSNDQYHLNHAVVWDDVIWNKEDALIKYKKKRGEYPIHDLTDKLQGTTANLTLQFQIIPWVGFMVTDRVTVENAVTFIKTV</sequence>